<proteinExistence type="predicted"/>
<name>A0A0F9CU26_9ZZZZ</name>
<dbReference type="EMBL" id="LAZR01031739">
    <property type="protein sequence ID" value="KKL52868.1"/>
    <property type="molecule type" value="Genomic_DNA"/>
</dbReference>
<sequence length="128" mass="15011">MKHKETLTMKQQKLLEELPKNSYNMTRSAIKAGYKENYARTKLHSDVRKSKLLERYFSEDSVKKRIRKAEKKFLKDSDNSNLARMLELQSKILGLTKDQSQNVSIIVDMTKEALALRSKYMDMEGLHQ</sequence>
<comment type="caution">
    <text evidence="1">The sequence shown here is derived from an EMBL/GenBank/DDBJ whole genome shotgun (WGS) entry which is preliminary data.</text>
</comment>
<protein>
    <recommendedName>
        <fullName evidence="2">Terminase small subunit</fullName>
    </recommendedName>
</protein>
<organism evidence="1">
    <name type="scientific">marine sediment metagenome</name>
    <dbReference type="NCBI Taxonomy" id="412755"/>
    <lineage>
        <taxon>unclassified sequences</taxon>
        <taxon>metagenomes</taxon>
        <taxon>ecological metagenomes</taxon>
    </lineage>
</organism>
<dbReference type="InterPro" id="IPR038713">
    <property type="entry name" value="Terminase_Gp1_N_sf"/>
</dbReference>
<accession>A0A0F9CU26</accession>
<reference evidence="1" key="1">
    <citation type="journal article" date="2015" name="Nature">
        <title>Complex archaea that bridge the gap between prokaryotes and eukaryotes.</title>
        <authorList>
            <person name="Spang A."/>
            <person name="Saw J.H."/>
            <person name="Jorgensen S.L."/>
            <person name="Zaremba-Niedzwiedzka K."/>
            <person name="Martijn J."/>
            <person name="Lind A.E."/>
            <person name="van Eijk R."/>
            <person name="Schleper C."/>
            <person name="Guy L."/>
            <person name="Ettema T.J."/>
        </authorList>
    </citation>
    <scope>NUCLEOTIDE SEQUENCE</scope>
</reference>
<dbReference type="Gene3D" id="1.10.10.1400">
    <property type="entry name" value="Terminase, small subunit, N-terminal DNA-binding domain, HTH motif"/>
    <property type="match status" value="1"/>
</dbReference>
<dbReference type="AlphaFoldDB" id="A0A0F9CU26"/>
<evidence type="ECO:0008006" key="2">
    <source>
        <dbReference type="Google" id="ProtNLM"/>
    </source>
</evidence>
<evidence type="ECO:0000313" key="1">
    <source>
        <dbReference type="EMBL" id="KKL52868.1"/>
    </source>
</evidence>
<gene>
    <name evidence="1" type="ORF">LCGC14_2281150</name>
</gene>